<dbReference type="PRINTS" id="PR01803">
    <property type="entry name" value="TCSIALIDASE"/>
</dbReference>
<evidence type="ECO:0000313" key="3">
    <source>
        <dbReference type="Proteomes" id="UP000017861"/>
    </source>
</evidence>
<dbReference type="InterPro" id="IPR036278">
    <property type="entry name" value="Sialidase_sf"/>
</dbReference>
<dbReference type="Gene3D" id="2.60.120.200">
    <property type="match status" value="1"/>
</dbReference>
<reference evidence="2 3" key="1">
    <citation type="journal article" date="2014" name="Genome Announc.">
        <title>Trypanosoma cruzi Clone Dm28c Draft Genome Sequence.</title>
        <authorList>
            <person name="Grisard E.C."/>
            <person name="Teixeira S.M."/>
            <person name="de Almeida L.G."/>
            <person name="Stoco P.H."/>
            <person name="Gerber A.L."/>
            <person name="Talavera-Lopez C."/>
            <person name="Lima O.C."/>
            <person name="Andersson B."/>
            <person name="de Vasconcelos A.T."/>
        </authorList>
    </citation>
    <scope>NUCLEOTIDE SEQUENCE [LARGE SCALE GENOMIC DNA]</scope>
    <source>
        <strain evidence="2 3">Dm28c</strain>
    </source>
</reference>
<dbReference type="AlphaFoldDB" id="V5CI93"/>
<accession>V5CI93</accession>
<evidence type="ECO:0000259" key="1">
    <source>
        <dbReference type="Pfam" id="PF22925"/>
    </source>
</evidence>
<name>V5CI93_TRYCR</name>
<dbReference type="VEuPathDB" id="TriTrypDB:TCDM_13488"/>
<comment type="caution">
    <text evidence="2">The sequence shown here is derived from an EMBL/GenBank/DDBJ whole genome shotgun (WGS) entry which is preliminary data.</text>
</comment>
<dbReference type="Proteomes" id="UP000017861">
    <property type="component" value="Unassembled WGS sequence"/>
</dbReference>
<protein>
    <submittedName>
        <fullName evidence="2">Trans-sialidase</fullName>
    </submittedName>
</protein>
<organism evidence="2 3">
    <name type="scientific">Trypanosoma cruzi Dm28c</name>
    <dbReference type="NCBI Taxonomy" id="1416333"/>
    <lineage>
        <taxon>Eukaryota</taxon>
        <taxon>Discoba</taxon>
        <taxon>Euglenozoa</taxon>
        <taxon>Kinetoplastea</taxon>
        <taxon>Metakinetoplastina</taxon>
        <taxon>Trypanosomatida</taxon>
        <taxon>Trypanosomatidae</taxon>
        <taxon>Trypanosoma</taxon>
        <taxon>Schizotrypanum</taxon>
    </lineage>
</organism>
<dbReference type="InterPro" id="IPR013320">
    <property type="entry name" value="ConA-like_dom_sf"/>
</dbReference>
<evidence type="ECO:0000313" key="2">
    <source>
        <dbReference type="EMBL" id="ESS55061.1"/>
    </source>
</evidence>
<dbReference type="Gene3D" id="2.120.10.10">
    <property type="match status" value="1"/>
</dbReference>
<dbReference type="InterPro" id="IPR055239">
    <property type="entry name" value="TS_C"/>
</dbReference>
<dbReference type="InterPro" id="IPR008377">
    <property type="entry name" value="Sialidase_trypan"/>
</dbReference>
<sequence>MDNNLELFHTLLHSDGALHILQDGIIKRSNNISLVPLTEGLQMINYVLKSWAQLDSSFSESFTPTAGLVVFLFNASSGGDTWIDDYLCLNAIVTKNAMKFKDGFVFTGPWSGAVWLVSSREHNGPHTFVSCDFTIVATVMIQNFSKLGTPLPGAGLDALVSTNFIGLSHDADSRWVTVFYGIKTASGSTWEPGKEYQVALMLPDGHRDVCT</sequence>
<dbReference type="Pfam" id="PF22925">
    <property type="entry name" value="TS_C"/>
    <property type="match status" value="1"/>
</dbReference>
<gene>
    <name evidence="2" type="ORF">TCDM_13488</name>
</gene>
<dbReference type="GO" id="GO:0004308">
    <property type="term" value="F:exo-alpha-sialidase activity"/>
    <property type="evidence" value="ECO:0007669"/>
    <property type="project" value="InterPro"/>
</dbReference>
<proteinExistence type="predicted"/>
<dbReference type="EMBL" id="AYLP01001056">
    <property type="protein sequence ID" value="ESS55061.1"/>
    <property type="molecule type" value="Genomic_DNA"/>
</dbReference>
<dbReference type="SUPFAM" id="SSF50939">
    <property type="entry name" value="Sialidases"/>
    <property type="match status" value="1"/>
</dbReference>
<feature type="domain" description="Trans-sialidase C-terminal" evidence="1">
    <location>
        <begin position="64"/>
        <end position="206"/>
    </location>
</feature>
<dbReference type="SUPFAM" id="SSF49899">
    <property type="entry name" value="Concanavalin A-like lectins/glucanases"/>
    <property type="match status" value="1"/>
</dbReference>